<evidence type="ECO:0000313" key="7">
    <source>
        <dbReference type="Proteomes" id="UP000007303"/>
    </source>
</evidence>
<name>H3C1R2_TETNG</name>
<evidence type="ECO:0000313" key="6">
    <source>
        <dbReference type="Ensembl" id="ENSTNIP00000002179.1"/>
    </source>
</evidence>
<dbReference type="GeneTree" id="ENSGT00390000015908"/>
<dbReference type="InterPro" id="IPR026137">
    <property type="entry name" value="Leu_rpt_41"/>
</dbReference>
<dbReference type="PANTHER" id="PTHR15354">
    <property type="entry name" value="MUF1"/>
    <property type="match status" value="1"/>
</dbReference>
<keyword evidence="7" id="KW-1185">Reference proteome</keyword>
<keyword evidence="2" id="KW-0597">Phosphoprotein</keyword>
<dbReference type="STRING" id="99883.ENSTNIP00000002179"/>
<accession>H3C1R2</accession>
<reference evidence="6" key="3">
    <citation type="submission" date="2025-09" db="UniProtKB">
        <authorList>
            <consortium name="Ensembl"/>
        </authorList>
    </citation>
    <scope>IDENTIFICATION</scope>
</reference>
<reference evidence="7" key="1">
    <citation type="journal article" date="2004" name="Nature">
        <title>Genome duplication in the teleost fish Tetraodon nigroviridis reveals the early vertebrate proto-karyotype.</title>
        <authorList>
            <person name="Jaillon O."/>
            <person name="Aury J.-M."/>
            <person name="Brunet F."/>
            <person name="Petit J.-L."/>
            <person name="Stange-Thomann N."/>
            <person name="Mauceli E."/>
            <person name="Bouneau L."/>
            <person name="Fischer C."/>
            <person name="Ozouf-Costaz C."/>
            <person name="Bernot A."/>
            <person name="Nicaud S."/>
            <person name="Jaffe D."/>
            <person name="Fisher S."/>
            <person name="Lutfalla G."/>
            <person name="Dossat C."/>
            <person name="Segurens B."/>
            <person name="Dasilva C."/>
            <person name="Salanoubat M."/>
            <person name="Levy M."/>
            <person name="Boudet N."/>
            <person name="Castellano S."/>
            <person name="Anthouard V."/>
            <person name="Jubin C."/>
            <person name="Castelli V."/>
            <person name="Katinka M."/>
            <person name="Vacherie B."/>
            <person name="Biemont C."/>
            <person name="Skalli Z."/>
            <person name="Cattolico L."/>
            <person name="Poulain J."/>
            <person name="De Berardinis V."/>
            <person name="Cruaud C."/>
            <person name="Duprat S."/>
            <person name="Brottier P."/>
            <person name="Coutanceau J.-P."/>
            <person name="Gouzy J."/>
            <person name="Parra G."/>
            <person name="Lardier G."/>
            <person name="Chapple C."/>
            <person name="McKernan K.J."/>
            <person name="McEwan P."/>
            <person name="Bosak S."/>
            <person name="Kellis M."/>
            <person name="Volff J.-N."/>
            <person name="Guigo R."/>
            <person name="Zody M.C."/>
            <person name="Mesirov J."/>
            <person name="Lindblad-Toh K."/>
            <person name="Birren B."/>
            <person name="Nusbaum C."/>
            <person name="Kahn D."/>
            <person name="Robinson-Rechavi M."/>
            <person name="Laudet V."/>
            <person name="Schachter V."/>
            <person name="Quetier F."/>
            <person name="Saurin W."/>
            <person name="Scarpelli C."/>
            <person name="Wincker P."/>
            <person name="Lander E.S."/>
            <person name="Weissenbach J."/>
            <person name="Roest Crollius H."/>
        </authorList>
    </citation>
    <scope>NUCLEOTIDE SEQUENCE [LARGE SCALE GENOMIC DNA]</scope>
</reference>
<sequence length="513" mass="56769">MSTLSGWMGVLSDLCGPSHAPDLSTEDQAKHKVLKILFGAVFYGFTNCFIRKNMWNLNTPSFLRLAATHLRRFSLLSVDKPLRALAAEKRSLLGHLEECIDTVLVSPCVSVSKKETQTVLYILHRLLDHGVARKLVVQAQCPVILAWLLPALPPVSLRWWCPRRTVSTWAGGAAGGQSVWARLSERAERSPAHLLLPALSRPAQLWCVGDAEVMRVARALRRLHESSRSLLAELSISVLPCLELLEVLLAASPSLTSVHVEIQSVWGFQGPPAAESHVCVVFPAAELPLKMLTLKVGGSLTEAELIQRVLRRAPHLASLHLCGVRLAAGRSQAGLLTTLAESNRVLRTLTLEDIKLSDCLPQLQNLLRSCSLEELHLSDCRLLETWSQKEESLRQLVSSLRSAASLHTLGLPQNRLAKHVFLLAELFSGSSTSSLRRLDLSSNFIQPAELLDFARRLKTHPPPRRLTLDLRKNPGDRAPDQWKAALQLLRPWCVVLAEGWTSTNTMADHVSNM</sequence>
<evidence type="ECO:0000256" key="3">
    <source>
        <dbReference type="ARBA" id="ARBA00022614"/>
    </source>
</evidence>
<dbReference type="InParanoid" id="H3C1R2"/>
<dbReference type="SUPFAM" id="SSF52047">
    <property type="entry name" value="RNI-like"/>
    <property type="match status" value="1"/>
</dbReference>
<dbReference type="HOGENOM" id="CLU_461480_0_0_1"/>
<evidence type="ECO:0000256" key="2">
    <source>
        <dbReference type="ARBA" id="ARBA00022553"/>
    </source>
</evidence>
<keyword evidence="3" id="KW-0433">Leucine-rich repeat</keyword>
<organism evidence="6 7">
    <name type="scientific">Tetraodon nigroviridis</name>
    <name type="common">Spotted green pufferfish</name>
    <name type="synonym">Chelonodon nigroviridis</name>
    <dbReference type="NCBI Taxonomy" id="99883"/>
    <lineage>
        <taxon>Eukaryota</taxon>
        <taxon>Metazoa</taxon>
        <taxon>Chordata</taxon>
        <taxon>Craniata</taxon>
        <taxon>Vertebrata</taxon>
        <taxon>Euteleostomi</taxon>
        <taxon>Actinopterygii</taxon>
        <taxon>Neopterygii</taxon>
        <taxon>Teleostei</taxon>
        <taxon>Neoteleostei</taxon>
        <taxon>Acanthomorphata</taxon>
        <taxon>Eupercaria</taxon>
        <taxon>Tetraodontiformes</taxon>
        <taxon>Tetradontoidea</taxon>
        <taxon>Tetraodontidae</taxon>
        <taxon>Tetraodon</taxon>
    </lineage>
</organism>
<keyword evidence="5" id="KW-0833">Ubl conjugation pathway</keyword>
<dbReference type="Proteomes" id="UP000007303">
    <property type="component" value="Unassembled WGS sequence"/>
</dbReference>
<dbReference type="PANTHER" id="PTHR15354:SF1">
    <property type="entry name" value="LEUCINE-RICH REPEAT-CONTAINING PROTEIN 41"/>
    <property type="match status" value="1"/>
</dbReference>
<dbReference type="Ensembl" id="ENSTNIT00000001959.1">
    <property type="protein sequence ID" value="ENSTNIP00000002179.1"/>
    <property type="gene ID" value="ENSTNIG00000000165.1"/>
</dbReference>
<keyword evidence="4" id="KW-0677">Repeat</keyword>
<evidence type="ECO:0000256" key="4">
    <source>
        <dbReference type="ARBA" id="ARBA00022737"/>
    </source>
</evidence>
<dbReference type="Gene3D" id="3.80.10.10">
    <property type="entry name" value="Ribonuclease Inhibitor"/>
    <property type="match status" value="1"/>
</dbReference>
<dbReference type="AlphaFoldDB" id="H3C1R2"/>
<dbReference type="InterPro" id="IPR032675">
    <property type="entry name" value="LRR_dom_sf"/>
</dbReference>
<evidence type="ECO:0000256" key="1">
    <source>
        <dbReference type="ARBA" id="ARBA00014201"/>
    </source>
</evidence>
<protein>
    <recommendedName>
        <fullName evidence="1">Leucine-rich repeat-containing protein 41</fullName>
    </recommendedName>
</protein>
<evidence type="ECO:0000256" key="5">
    <source>
        <dbReference type="ARBA" id="ARBA00022786"/>
    </source>
</evidence>
<proteinExistence type="predicted"/>
<reference evidence="6" key="2">
    <citation type="submission" date="2025-08" db="UniProtKB">
        <authorList>
            <consortium name="Ensembl"/>
        </authorList>
    </citation>
    <scope>IDENTIFICATION</scope>
</reference>